<dbReference type="Proteomes" id="UP001596058">
    <property type="component" value="Unassembled WGS sequence"/>
</dbReference>
<name>A0ABW1CKQ4_9ACTN</name>
<feature type="domain" description="Lantibiotic dehydratase N-terminal" evidence="1">
    <location>
        <begin position="590"/>
        <end position="714"/>
    </location>
</feature>
<dbReference type="EMBL" id="JBHSPA010000024">
    <property type="protein sequence ID" value="MFC5826355.1"/>
    <property type="molecule type" value="Genomic_DNA"/>
</dbReference>
<evidence type="ECO:0000313" key="3">
    <source>
        <dbReference type="Proteomes" id="UP001596058"/>
    </source>
</evidence>
<organism evidence="2 3">
    <name type="scientific">Nonomuraea insulae</name>
    <dbReference type="NCBI Taxonomy" id="1616787"/>
    <lineage>
        <taxon>Bacteria</taxon>
        <taxon>Bacillati</taxon>
        <taxon>Actinomycetota</taxon>
        <taxon>Actinomycetes</taxon>
        <taxon>Streptosporangiales</taxon>
        <taxon>Streptosporangiaceae</taxon>
        <taxon>Nonomuraea</taxon>
    </lineage>
</organism>
<evidence type="ECO:0000313" key="2">
    <source>
        <dbReference type="EMBL" id="MFC5826355.1"/>
    </source>
</evidence>
<feature type="domain" description="Lantibiotic dehydratase N-terminal" evidence="1">
    <location>
        <begin position="137"/>
        <end position="362"/>
    </location>
</feature>
<proteinExistence type="predicted"/>
<evidence type="ECO:0000259" key="1">
    <source>
        <dbReference type="Pfam" id="PF04738"/>
    </source>
</evidence>
<keyword evidence="3" id="KW-1185">Reference proteome</keyword>
<protein>
    <submittedName>
        <fullName evidence="2">Lantibiotic dehydratase</fullName>
    </submittedName>
</protein>
<dbReference type="InterPro" id="IPR006827">
    <property type="entry name" value="Lant_deHydtase_N"/>
</dbReference>
<dbReference type="RefSeq" id="WP_379515870.1">
    <property type="nucleotide sequence ID" value="NZ_JBHSPA010000024.1"/>
</dbReference>
<dbReference type="Pfam" id="PF04738">
    <property type="entry name" value="Lant_dehydr_N"/>
    <property type="match status" value="2"/>
</dbReference>
<gene>
    <name evidence="2" type="ORF">ACFPZ3_21020</name>
</gene>
<comment type="caution">
    <text evidence="2">The sequence shown here is derived from an EMBL/GenBank/DDBJ whole genome shotgun (WGS) entry which is preliminary data.</text>
</comment>
<reference evidence="3" key="1">
    <citation type="journal article" date="2019" name="Int. J. Syst. Evol. Microbiol.">
        <title>The Global Catalogue of Microorganisms (GCM) 10K type strain sequencing project: providing services to taxonomists for standard genome sequencing and annotation.</title>
        <authorList>
            <consortium name="The Broad Institute Genomics Platform"/>
            <consortium name="The Broad Institute Genome Sequencing Center for Infectious Disease"/>
            <person name="Wu L."/>
            <person name="Ma J."/>
        </authorList>
    </citation>
    <scope>NUCLEOTIDE SEQUENCE [LARGE SCALE GENOMIC DNA]</scope>
    <source>
        <strain evidence="3">CCUG 53903</strain>
    </source>
</reference>
<sequence>MSGTGMFGVRVAALPAAGLAALRFERTWALVDELVHTSRRLSEEGETICAALYRLIGEGRRPELKPLLVGARRAVFAGRRPDRMERVLTAVPDEVAEWLRDWMTCLERRTAGEAELAEALAAEQADKAGLLRQLAADKGFRRGLFLSSPTLSAEVSKWLACPQAVPRRQVLLRLARYVARATVKTSPFATFVISGLGRWADQDGTVIMSGEPVTVPELDLRVVRRRWAQLARQPELAGAVEVGVNASVTEENGRLLFLGAGAGEPLRSMPAEPALLELLAYVRAADRTLHAVRERATPDAVERLLELGLLELRRPFADQATDPLGELAAWLAGALAPGSPETLTALPQMLNELRQPGTNANGHAPAWIGEPLRPEGSHLETAVAPGVMALCGRRAWQPVLNDLQAVRLLLGPLDPDLPAKLAAARFFLHRYGRTGSPRFLSFYRDTHTSAPQLRALLHNRLGPPADLSRLRRDLWDALYAAPEDLHGVIAADPALLTKLASGWPRYISPPGSIACYLQQIDDDHVVLNTVYSGYGRGTGRIRHLLARAGAPVPPADSTPGIAECLGSFGTNLNLRPPTATAIDYPFTVTEARLPLADLRVGYDPATLRLILTDGTRPMHLGMTSELTLPPALAFLIKIFGEPPLAMGPAWQRGGRPEGVSRRPRLRLGRVVLARACWRLHAAEVPLPAKGENEAAYLVRLALWLDRQAIPRRFFARVISPTGRGKDRKPVYVDTVDHFLLLSFTRSISGPGDLVVLEEALPDPASCDSRVAEFVMEVSR</sequence>
<accession>A0ABW1CKQ4</accession>